<feature type="transmembrane region" description="Helical" evidence="2">
    <location>
        <begin position="466"/>
        <end position="487"/>
    </location>
</feature>
<feature type="transmembrane region" description="Helical" evidence="2">
    <location>
        <begin position="436"/>
        <end position="454"/>
    </location>
</feature>
<organism evidence="5 6">
    <name type="scientific">Methanocaldococcus jannaschii</name>
    <dbReference type="NCBI Taxonomy" id="2190"/>
    <lineage>
        <taxon>Archaea</taxon>
        <taxon>Methanobacteriati</taxon>
        <taxon>Methanobacteriota</taxon>
        <taxon>Methanomada group</taxon>
        <taxon>Methanococci</taxon>
        <taxon>Methanococcales</taxon>
        <taxon>Methanocaldococcaceae</taxon>
        <taxon>Methanocaldococcus</taxon>
    </lineage>
</organism>
<dbReference type="Pfam" id="PF20990">
    <property type="entry name" value="DUF2207_C"/>
    <property type="match status" value="1"/>
</dbReference>
<dbReference type="Pfam" id="PF09972">
    <property type="entry name" value="DUF2207"/>
    <property type="match status" value="1"/>
</dbReference>
<keyword evidence="2" id="KW-0812">Transmembrane</keyword>
<evidence type="ECO:0000256" key="2">
    <source>
        <dbReference type="SAM" id="Phobius"/>
    </source>
</evidence>
<dbReference type="Proteomes" id="UP000645676">
    <property type="component" value="Unassembled WGS sequence"/>
</dbReference>
<evidence type="ECO:0000259" key="3">
    <source>
        <dbReference type="Pfam" id="PF09972"/>
    </source>
</evidence>
<sequence>MREEKEIIIVCLLIFIVGVVGIFLTTSFNGMKYTSIYIKDYEANLYIGKNLTLEEIYSYEVLEGRKYRMLYRDWKAPLVYNGSLNTPYVKVLNLSTSSKDMVGYVVDYKGDIFVFSDEDWIKRNIEEIVDKYYIRNEVGFYNPLYIRNPGIYTTSYKFVIYPPIETDNVFYHINLKLADEHLPYKNVKINVIDENNSILDLFVYPSTFKVYKTYFGYTIEGSSPKNDPIEVEMLLKPNSVNGFTRYVYNVEGKTISAYKKYTFVSNIVMTLKYLLMAIILLFPLIAYIIYLKFGKEKFYVVPEYLSYVPNKNRKPWIVNLIFAGDAGFFDKEGFYATLLDLHNRGYIKIMNGGKIEILKTDLENLDVYESDVMKFLMKYSKNNVFDPEYIKSLAQKYKSSKDKLKKLKDELDKIMEYPRYSSKVVNAFLETRGKKIIIALLVISILLAVFLYFIPKYSQTFNEVFYLSIVFVVQNIILALTPTSLFGRWKANYYKEKLEWDAFKNFLSNLAMIKKYSPEDISIWKDWLIYGTALGVGDKVVEAMKSLNLSELVADYVIIHSNYDSMKTSVDSVYSSTTGSGGGFGAGGGFGGGGGGAR</sequence>
<feature type="transmembrane region" description="Helical" evidence="2">
    <location>
        <begin position="273"/>
        <end position="291"/>
    </location>
</feature>
<comment type="caution">
    <text evidence="5">The sequence shown here is derived from an EMBL/GenBank/DDBJ whole genome shotgun (WGS) entry which is preliminary data.</text>
</comment>
<protein>
    <submittedName>
        <fullName evidence="5">DUF2207 domain-containing protein</fullName>
    </submittedName>
</protein>
<reference evidence="5" key="1">
    <citation type="journal article" date="2020" name="bioRxiv">
        <title>A rank-normalized archaeal taxonomy based on genome phylogeny resolves widespread incomplete and uneven classifications.</title>
        <authorList>
            <person name="Rinke C."/>
            <person name="Chuvochina M."/>
            <person name="Mussig A.J."/>
            <person name="Chaumeil P.-A."/>
            <person name="Waite D.W."/>
            <person name="Whitman W.B."/>
            <person name="Parks D.H."/>
            <person name="Hugenholtz P."/>
        </authorList>
    </citation>
    <scope>NUCLEOTIDE SEQUENCE</scope>
    <source>
        <strain evidence="5">UBA8849</strain>
    </source>
</reference>
<name>A0A832WHM9_9EURY</name>
<feature type="coiled-coil region" evidence="1">
    <location>
        <begin position="390"/>
        <end position="417"/>
    </location>
</feature>
<feature type="domain" description="DUF2207" evidence="3">
    <location>
        <begin position="38"/>
        <end position="234"/>
    </location>
</feature>
<keyword evidence="2" id="KW-0472">Membrane</keyword>
<dbReference type="EMBL" id="DUJR01000005">
    <property type="protein sequence ID" value="HII59212.1"/>
    <property type="molecule type" value="Genomic_DNA"/>
</dbReference>
<dbReference type="OMA" id="MWGEWLV"/>
<dbReference type="RefSeq" id="WP_010871102.1">
    <property type="nucleotide sequence ID" value="NC_000909.1"/>
</dbReference>
<accession>A0A832WHM9</accession>
<proteinExistence type="predicted"/>
<gene>
    <name evidence="5" type="ORF">HA335_01310</name>
</gene>
<evidence type="ECO:0000313" key="6">
    <source>
        <dbReference type="Proteomes" id="UP000645676"/>
    </source>
</evidence>
<feature type="transmembrane region" description="Helical" evidence="2">
    <location>
        <begin position="7"/>
        <end position="28"/>
    </location>
</feature>
<keyword evidence="2" id="KW-1133">Transmembrane helix</keyword>
<dbReference type="InterPro" id="IPR018702">
    <property type="entry name" value="DUF2207"/>
</dbReference>
<feature type="domain" description="Predicted membrane protein YciQ-like C-terminal" evidence="4">
    <location>
        <begin position="302"/>
        <end position="544"/>
    </location>
</feature>
<dbReference type="InterPro" id="IPR048389">
    <property type="entry name" value="YciQ-like_C"/>
</dbReference>
<evidence type="ECO:0000259" key="4">
    <source>
        <dbReference type="Pfam" id="PF20990"/>
    </source>
</evidence>
<evidence type="ECO:0000313" key="5">
    <source>
        <dbReference type="EMBL" id="HII59212.1"/>
    </source>
</evidence>
<evidence type="ECO:0000256" key="1">
    <source>
        <dbReference type="SAM" id="Coils"/>
    </source>
</evidence>
<keyword evidence="1" id="KW-0175">Coiled coil</keyword>
<dbReference type="AlphaFoldDB" id="A0A832WHM9"/>